<keyword evidence="2" id="KW-1185">Reference proteome</keyword>
<dbReference type="Gene3D" id="1.20.120.330">
    <property type="entry name" value="Nucleotidyltransferases domain 2"/>
    <property type="match status" value="1"/>
</dbReference>
<dbReference type="SUPFAM" id="SSF81593">
    <property type="entry name" value="Nucleotidyltransferase substrate binding subunit/domain"/>
    <property type="match status" value="1"/>
</dbReference>
<name>A0ABU7VU57_9BACL</name>
<evidence type="ECO:0000313" key="1">
    <source>
        <dbReference type="EMBL" id="MEF2966766.1"/>
    </source>
</evidence>
<gene>
    <name evidence="1" type="ORF">V3851_13070</name>
</gene>
<dbReference type="EMBL" id="JAZHPZ010000005">
    <property type="protein sequence ID" value="MEF2966766.1"/>
    <property type="molecule type" value="Genomic_DNA"/>
</dbReference>
<dbReference type="RefSeq" id="WP_331846977.1">
    <property type="nucleotide sequence ID" value="NZ_JAZHPZ010000005.1"/>
</dbReference>
<accession>A0ABU7VU57</accession>
<evidence type="ECO:0000313" key="2">
    <source>
        <dbReference type="Proteomes" id="UP001306950"/>
    </source>
</evidence>
<sequence>MQGSNRVGGPSGDKQLKLNGLLEEFDDLKRSIRVFKKYSSNDELIDSLRRDLVVSFAVTVEHVLKYIAFIAKTEFFENCPHSKDSIQFAFRRGWISDERIWRHLLEVRNLTVHVYSRSMSASFADKILSGGYYEELERLMDVLSHE</sequence>
<protein>
    <submittedName>
        <fullName evidence="1">Nucleotidyltransferase substrate binding protein</fullName>
    </submittedName>
</protein>
<dbReference type="Proteomes" id="UP001306950">
    <property type="component" value="Unassembled WGS sequence"/>
</dbReference>
<proteinExistence type="predicted"/>
<comment type="caution">
    <text evidence="1">The sequence shown here is derived from an EMBL/GenBank/DDBJ whole genome shotgun (WGS) entry which is preliminary data.</text>
</comment>
<reference evidence="1 2" key="1">
    <citation type="submission" date="2024-02" db="EMBL/GenBank/DDBJ databases">
        <title>A nitrogen-fixing paenibacillus bacterium.</title>
        <authorList>
            <person name="Zhang W.L."/>
            <person name="Chen S.F."/>
        </authorList>
    </citation>
    <scope>NUCLEOTIDE SEQUENCE [LARGE SCALE GENOMIC DNA]</scope>
    <source>
        <strain evidence="1 2">M1</strain>
    </source>
</reference>
<dbReference type="InterPro" id="IPR010235">
    <property type="entry name" value="HepT"/>
</dbReference>
<organism evidence="1 2">
    <name type="scientific">Paenibacillus haidiansis</name>
    <dbReference type="NCBI Taxonomy" id="1574488"/>
    <lineage>
        <taxon>Bacteria</taxon>
        <taxon>Bacillati</taxon>
        <taxon>Bacillota</taxon>
        <taxon>Bacilli</taxon>
        <taxon>Bacillales</taxon>
        <taxon>Paenibacillaceae</taxon>
        <taxon>Paenibacillus</taxon>
    </lineage>
</organism>
<dbReference type="Pfam" id="PF08780">
    <property type="entry name" value="NTase_sub_bind"/>
    <property type="match status" value="1"/>
</dbReference>